<comment type="caution">
    <text evidence="1">The sequence shown here is derived from an EMBL/GenBank/DDBJ whole genome shotgun (WGS) entry which is preliminary data.</text>
</comment>
<keyword evidence="2" id="KW-1185">Reference proteome</keyword>
<accession>A0ABQ9ZJI4</accession>
<gene>
    <name evidence="1" type="ORF">OUZ56_025320</name>
</gene>
<organism evidence="1 2">
    <name type="scientific">Daphnia magna</name>
    <dbReference type="NCBI Taxonomy" id="35525"/>
    <lineage>
        <taxon>Eukaryota</taxon>
        <taxon>Metazoa</taxon>
        <taxon>Ecdysozoa</taxon>
        <taxon>Arthropoda</taxon>
        <taxon>Crustacea</taxon>
        <taxon>Branchiopoda</taxon>
        <taxon>Diplostraca</taxon>
        <taxon>Cladocera</taxon>
        <taxon>Anomopoda</taxon>
        <taxon>Daphniidae</taxon>
        <taxon>Daphnia</taxon>
    </lineage>
</organism>
<evidence type="ECO:0000313" key="2">
    <source>
        <dbReference type="Proteomes" id="UP001234178"/>
    </source>
</evidence>
<dbReference type="Proteomes" id="UP001234178">
    <property type="component" value="Unassembled WGS sequence"/>
</dbReference>
<sequence>MFRAVRLAISNKLSNHLIGPNRSRRNEFSSTHPGLLLGHTFRHVCRRARVAAPNVNARCFRSCPFYSTSRYIVPPGGSSDLLLTRQKPPVRFFFLFLSGLMWNDADKL</sequence>
<name>A0ABQ9ZJI4_9CRUS</name>
<protein>
    <submittedName>
        <fullName evidence="1">Uncharacterized protein</fullName>
    </submittedName>
</protein>
<dbReference type="EMBL" id="JAOYFB010000004">
    <property type="protein sequence ID" value="KAK4013080.1"/>
    <property type="molecule type" value="Genomic_DNA"/>
</dbReference>
<proteinExistence type="predicted"/>
<evidence type="ECO:0000313" key="1">
    <source>
        <dbReference type="EMBL" id="KAK4013080.1"/>
    </source>
</evidence>
<reference evidence="1 2" key="1">
    <citation type="journal article" date="2023" name="Nucleic Acids Res.">
        <title>The hologenome of Daphnia magna reveals possible DNA methylation and microbiome-mediated evolution of the host genome.</title>
        <authorList>
            <person name="Chaturvedi A."/>
            <person name="Li X."/>
            <person name="Dhandapani V."/>
            <person name="Marshall H."/>
            <person name="Kissane S."/>
            <person name="Cuenca-Cambronero M."/>
            <person name="Asole G."/>
            <person name="Calvet F."/>
            <person name="Ruiz-Romero M."/>
            <person name="Marangio P."/>
            <person name="Guigo R."/>
            <person name="Rago D."/>
            <person name="Mirbahai L."/>
            <person name="Eastwood N."/>
            <person name="Colbourne J.K."/>
            <person name="Zhou J."/>
            <person name="Mallon E."/>
            <person name="Orsini L."/>
        </authorList>
    </citation>
    <scope>NUCLEOTIDE SEQUENCE [LARGE SCALE GENOMIC DNA]</scope>
    <source>
        <strain evidence="1">LRV0_1</strain>
    </source>
</reference>